<accession>A0A8J3SZK5</accession>
<evidence type="ECO:0000313" key="3">
    <source>
        <dbReference type="Proteomes" id="UP000634476"/>
    </source>
</evidence>
<evidence type="ECO:0000313" key="2">
    <source>
        <dbReference type="EMBL" id="GII01215.1"/>
    </source>
</evidence>
<dbReference type="Gene3D" id="3.60.15.10">
    <property type="entry name" value="Ribonuclease Z/Hydroxyacylglutathione hydrolase-like"/>
    <property type="match status" value="1"/>
</dbReference>
<dbReference type="InterPro" id="IPR001279">
    <property type="entry name" value="Metallo-B-lactamas"/>
</dbReference>
<protein>
    <submittedName>
        <fullName evidence="2">MBL fold metallo-hydrolase</fullName>
    </submittedName>
</protein>
<organism evidence="2 3">
    <name type="scientific">Planobispora takensis</name>
    <dbReference type="NCBI Taxonomy" id="1367882"/>
    <lineage>
        <taxon>Bacteria</taxon>
        <taxon>Bacillati</taxon>
        <taxon>Actinomycetota</taxon>
        <taxon>Actinomycetes</taxon>
        <taxon>Streptosporangiales</taxon>
        <taxon>Streptosporangiaceae</taxon>
        <taxon>Planobispora</taxon>
    </lineage>
</organism>
<dbReference type="Pfam" id="PF12706">
    <property type="entry name" value="Lactamase_B_2"/>
    <property type="match status" value="1"/>
</dbReference>
<gene>
    <name evidence="2" type="ORF">Pta02_32230</name>
</gene>
<dbReference type="SUPFAM" id="SSF56281">
    <property type="entry name" value="Metallo-hydrolase/oxidoreductase"/>
    <property type="match status" value="1"/>
</dbReference>
<proteinExistence type="predicted"/>
<feature type="domain" description="Metallo-beta-lactamase" evidence="1">
    <location>
        <begin position="35"/>
        <end position="214"/>
    </location>
</feature>
<name>A0A8J3SZK5_9ACTN</name>
<keyword evidence="3" id="KW-1185">Reference proteome</keyword>
<dbReference type="SMART" id="SM00849">
    <property type="entry name" value="Lactamase_B"/>
    <property type="match status" value="1"/>
</dbReference>
<dbReference type="EMBL" id="BOOK01000021">
    <property type="protein sequence ID" value="GII01215.1"/>
    <property type="molecule type" value="Genomic_DNA"/>
</dbReference>
<dbReference type="CDD" id="cd07716">
    <property type="entry name" value="RNaseZ_short-form-like_MBL-fold"/>
    <property type="match status" value="1"/>
</dbReference>
<comment type="caution">
    <text evidence="2">The sequence shown here is derived from an EMBL/GenBank/DDBJ whole genome shotgun (WGS) entry which is preliminary data.</text>
</comment>
<dbReference type="GO" id="GO:0042781">
    <property type="term" value="F:3'-tRNA processing endoribonuclease activity"/>
    <property type="evidence" value="ECO:0007669"/>
    <property type="project" value="TreeGrafter"/>
</dbReference>
<sequence>MPRPSRDALRRNEQEAAVKLTIIGCSGSFPGPDSPSSCYLLEAEGFRMLVDFGNGALGALQRHIGLYDVDAICLSHLHADHCLDLCPYHVVRTYSPQGPFGRIPVHAPADASRRLAAAYGMPEEPGLETAFDFSRLSPGVFEVGPFEVTAARVNHPVETYGFRISYGGRSIAYSADTGESAELVTLAKDADVLLCEASFLDVPDLQPDLHLSGRQAAEHAAQAEAGTLVLTHLVPWYDRNRILDDASRGGFGGTIELARSGAVYDLG</sequence>
<dbReference type="InterPro" id="IPR036866">
    <property type="entry name" value="RibonucZ/Hydroxyglut_hydro"/>
</dbReference>
<evidence type="ECO:0000259" key="1">
    <source>
        <dbReference type="SMART" id="SM00849"/>
    </source>
</evidence>
<dbReference type="PANTHER" id="PTHR46018">
    <property type="entry name" value="ZINC PHOSPHODIESTERASE ELAC PROTEIN 1"/>
    <property type="match status" value="1"/>
</dbReference>
<dbReference type="Proteomes" id="UP000634476">
    <property type="component" value="Unassembled WGS sequence"/>
</dbReference>
<dbReference type="PANTHER" id="PTHR46018:SF4">
    <property type="entry name" value="METALLO-HYDROLASE YHFI-RELATED"/>
    <property type="match status" value="1"/>
</dbReference>
<reference evidence="2" key="1">
    <citation type="submission" date="2021-01" db="EMBL/GenBank/DDBJ databases">
        <title>Whole genome shotgun sequence of Planobispora takensis NBRC 109077.</title>
        <authorList>
            <person name="Komaki H."/>
            <person name="Tamura T."/>
        </authorList>
    </citation>
    <scope>NUCLEOTIDE SEQUENCE</scope>
    <source>
        <strain evidence="2">NBRC 109077</strain>
    </source>
</reference>
<dbReference type="AlphaFoldDB" id="A0A8J3SZK5"/>